<evidence type="ECO:0000256" key="2">
    <source>
        <dbReference type="SAM" id="SignalP"/>
    </source>
</evidence>
<reference evidence="3" key="2">
    <citation type="submission" date="2023-06" db="EMBL/GenBank/DDBJ databases">
        <authorList>
            <consortium name="Lawrence Berkeley National Laboratory"/>
            <person name="Haridas S."/>
            <person name="Hensen N."/>
            <person name="Bonometti L."/>
            <person name="Westerberg I."/>
            <person name="Brannstrom I.O."/>
            <person name="Guillou S."/>
            <person name="Cros-Aarteil S."/>
            <person name="Calhoun S."/>
            <person name="Kuo A."/>
            <person name="Mondo S."/>
            <person name="Pangilinan J."/>
            <person name="Riley R."/>
            <person name="LaButti K."/>
            <person name="Andreopoulos B."/>
            <person name="Lipzen A."/>
            <person name="Chen C."/>
            <person name="Yanf M."/>
            <person name="Daum C."/>
            <person name="Ng V."/>
            <person name="Clum A."/>
            <person name="Steindorff A."/>
            <person name="Ohm R."/>
            <person name="Martin F."/>
            <person name="Silar P."/>
            <person name="Natvig D."/>
            <person name="Lalanne C."/>
            <person name="Gautier V."/>
            <person name="Ament-velasquez S.L."/>
            <person name="Kruys A."/>
            <person name="Hutchinson M.I."/>
            <person name="Powell A.J."/>
            <person name="Barry K."/>
            <person name="Miller A.N."/>
            <person name="Grigoriev I.V."/>
            <person name="Debuchy R."/>
            <person name="Gladieux P."/>
            <person name="Thoren M.H."/>
            <person name="Johannesson H."/>
        </authorList>
    </citation>
    <scope>NUCLEOTIDE SEQUENCE</scope>
    <source>
        <strain evidence="3">CBS 232.78</strain>
    </source>
</reference>
<feature type="signal peptide" evidence="2">
    <location>
        <begin position="1"/>
        <end position="36"/>
    </location>
</feature>
<evidence type="ECO:0000256" key="1">
    <source>
        <dbReference type="SAM" id="MobiDB-lite"/>
    </source>
</evidence>
<proteinExistence type="predicted"/>
<organism evidence="3 4">
    <name type="scientific">Podospora didyma</name>
    <dbReference type="NCBI Taxonomy" id="330526"/>
    <lineage>
        <taxon>Eukaryota</taxon>
        <taxon>Fungi</taxon>
        <taxon>Dikarya</taxon>
        <taxon>Ascomycota</taxon>
        <taxon>Pezizomycotina</taxon>
        <taxon>Sordariomycetes</taxon>
        <taxon>Sordariomycetidae</taxon>
        <taxon>Sordariales</taxon>
        <taxon>Podosporaceae</taxon>
        <taxon>Podospora</taxon>
    </lineage>
</organism>
<dbReference type="AlphaFoldDB" id="A0AAE0P6V6"/>
<reference evidence="3" key="1">
    <citation type="journal article" date="2023" name="Mol. Phylogenet. Evol.">
        <title>Genome-scale phylogeny and comparative genomics of the fungal order Sordariales.</title>
        <authorList>
            <person name="Hensen N."/>
            <person name="Bonometti L."/>
            <person name="Westerberg I."/>
            <person name="Brannstrom I.O."/>
            <person name="Guillou S."/>
            <person name="Cros-Aarteil S."/>
            <person name="Calhoun S."/>
            <person name="Haridas S."/>
            <person name="Kuo A."/>
            <person name="Mondo S."/>
            <person name="Pangilinan J."/>
            <person name="Riley R."/>
            <person name="LaButti K."/>
            <person name="Andreopoulos B."/>
            <person name="Lipzen A."/>
            <person name="Chen C."/>
            <person name="Yan M."/>
            <person name="Daum C."/>
            <person name="Ng V."/>
            <person name="Clum A."/>
            <person name="Steindorff A."/>
            <person name="Ohm R.A."/>
            <person name="Martin F."/>
            <person name="Silar P."/>
            <person name="Natvig D.O."/>
            <person name="Lalanne C."/>
            <person name="Gautier V."/>
            <person name="Ament-Velasquez S.L."/>
            <person name="Kruys A."/>
            <person name="Hutchinson M.I."/>
            <person name="Powell A.J."/>
            <person name="Barry K."/>
            <person name="Miller A.N."/>
            <person name="Grigoriev I.V."/>
            <person name="Debuchy R."/>
            <person name="Gladieux P."/>
            <person name="Hiltunen Thoren M."/>
            <person name="Johannesson H."/>
        </authorList>
    </citation>
    <scope>NUCLEOTIDE SEQUENCE</scope>
    <source>
        <strain evidence="3">CBS 232.78</strain>
    </source>
</reference>
<dbReference type="EMBL" id="JAULSW010000001">
    <property type="protein sequence ID" value="KAK3394392.1"/>
    <property type="molecule type" value="Genomic_DNA"/>
</dbReference>
<sequence length="144" mass="15959">MPASWNSSNFGISFPSWRPTMATLGFFFFCWQRAAAAVCGLAGFEDRSWTRVNRTRGWECAWRGLWDGWDGTVALAMTQILSRSRSYTKATFLEGGGNDSESEPETNNVGWRKGDAANTKPQGRAKETETKSKGKTAMSMPISV</sequence>
<accession>A0AAE0P6V6</accession>
<gene>
    <name evidence="3" type="ORF">B0H63DRAFT_44715</name>
</gene>
<feature type="region of interest" description="Disordered" evidence="1">
    <location>
        <begin position="93"/>
        <end position="144"/>
    </location>
</feature>
<keyword evidence="2" id="KW-0732">Signal</keyword>
<name>A0AAE0P6V6_9PEZI</name>
<keyword evidence="4" id="KW-1185">Reference proteome</keyword>
<feature type="chain" id="PRO_5041989930" description="Secreted protein" evidence="2">
    <location>
        <begin position="37"/>
        <end position="144"/>
    </location>
</feature>
<comment type="caution">
    <text evidence="3">The sequence shown here is derived from an EMBL/GenBank/DDBJ whole genome shotgun (WGS) entry which is preliminary data.</text>
</comment>
<evidence type="ECO:0000313" key="4">
    <source>
        <dbReference type="Proteomes" id="UP001285441"/>
    </source>
</evidence>
<dbReference type="Proteomes" id="UP001285441">
    <property type="component" value="Unassembled WGS sequence"/>
</dbReference>
<protein>
    <recommendedName>
        <fullName evidence="5">Secreted protein</fullName>
    </recommendedName>
</protein>
<evidence type="ECO:0008006" key="5">
    <source>
        <dbReference type="Google" id="ProtNLM"/>
    </source>
</evidence>
<evidence type="ECO:0000313" key="3">
    <source>
        <dbReference type="EMBL" id="KAK3394392.1"/>
    </source>
</evidence>